<reference evidence="7 8" key="1">
    <citation type="submission" date="2018-07" db="EMBL/GenBank/DDBJ databases">
        <title>Complete genome sequence of Flavobacterium arcticum type strain SM1502T.</title>
        <authorList>
            <person name="Li Y."/>
            <person name="Li D.-D."/>
        </authorList>
    </citation>
    <scope>NUCLEOTIDE SEQUENCE [LARGE SCALE GENOMIC DNA]</scope>
    <source>
        <strain evidence="7 8">SM1502</strain>
    </source>
</reference>
<evidence type="ECO:0000256" key="4">
    <source>
        <dbReference type="ARBA" id="ARBA00022989"/>
    </source>
</evidence>
<keyword evidence="7" id="KW-0413">Isomerase</keyword>
<feature type="transmembrane region" description="Helical" evidence="6">
    <location>
        <begin position="20"/>
        <end position="38"/>
    </location>
</feature>
<protein>
    <submittedName>
        <fullName evidence="7">Sugar isomerase</fullName>
    </submittedName>
</protein>
<sequence length="420" mass="47191">MKAIQTFLPTLRNLTKEQSFMLTILVVNGGNYLYNLLLGRILGPAAFADAAVLITFLLIVSFIGMTFQIVTAKYAVLFHESKFTLFMRWMSKRAIIIGTLAGIAIAVSSQYLQTVFNTKSSLMFIIFGAGLPIYFIMSINRGGYQGKDDLKKLSITYQAEMISRLFITLALLFAASFINTSVLVSVGILLSLFFGLIPFKRRVIINTTIAQAEKLDTKPIVTFFVLTAFYELTQIIINNSDILLVKHYFESEEAGLYASLALIGRVVYFVAWMFVMLLLPKVIRLKKEGVDTKPILLKYVGYITVLSTVIVLGAFLFPTLVVQLMFGNDYIAIAPLLWQYALATSVFAIANIFAYYFLSIGQYFPVVVSGLLGLTQIGLIVFFHDSLEQVVQVQIMAMLILFLFQLCFFFYHGKKNTHLN</sequence>
<keyword evidence="4 6" id="KW-1133">Transmembrane helix</keyword>
<feature type="transmembrane region" description="Helical" evidence="6">
    <location>
        <begin position="122"/>
        <end position="140"/>
    </location>
</feature>
<evidence type="ECO:0000256" key="3">
    <source>
        <dbReference type="ARBA" id="ARBA00022692"/>
    </source>
</evidence>
<feature type="transmembrane region" description="Helical" evidence="6">
    <location>
        <begin position="299"/>
        <end position="317"/>
    </location>
</feature>
<keyword evidence="8" id="KW-1185">Reference proteome</keyword>
<keyword evidence="5 6" id="KW-0472">Membrane</keyword>
<proteinExistence type="predicted"/>
<dbReference type="InterPro" id="IPR050833">
    <property type="entry name" value="Poly_Biosynth_Transport"/>
</dbReference>
<dbReference type="PANTHER" id="PTHR30250:SF26">
    <property type="entry name" value="PSMA PROTEIN"/>
    <property type="match status" value="1"/>
</dbReference>
<dbReference type="AlphaFoldDB" id="A0A345H8G6"/>
<feature type="transmembrane region" description="Helical" evidence="6">
    <location>
        <begin position="93"/>
        <end position="116"/>
    </location>
</feature>
<dbReference type="EMBL" id="CP031188">
    <property type="protein sequence ID" value="AXG72876.1"/>
    <property type="molecule type" value="Genomic_DNA"/>
</dbReference>
<organism evidence="7 8">
    <name type="scientific">Flavobacterium arcticum</name>
    <dbReference type="NCBI Taxonomy" id="1784713"/>
    <lineage>
        <taxon>Bacteria</taxon>
        <taxon>Pseudomonadati</taxon>
        <taxon>Bacteroidota</taxon>
        <taxon>Flavobacteriia</taxon>
        <taxon>Flavobacteriales</taxon>
        <taxon>Flavobacteriaceae</taxon>
        <taxon>Flavobacterium</taxon>
    </lineage>
</organism>
<feature type="transmembrane region" description="Helical" evidence="6">
    <location>
        <begin position="257"/>
        <end position="279"/>
    </location>
</feature>
<dbReference type="RefSeq" id="WP_114676639.1">
    <property type="nucleotide sequence ID" value="NZ_CP031188.1"/>
</dbReference>
<evidence type="ECO:0000313" key="8">
    <source>
        <dbReference type="Proteomes" id="UP000253951"/>
    </source>
</evidence>
<feature type="transmembrane region" description="Helical" evidence="6">
    <location>
        <begin position="50"/>
        <end position="72"/>
    </location>
</feature>
<dbReference type="KEGG" id="fat:DVK85_00965"/>
<evidence type="ECO:0000256" key="2">
    <source>
        <dbReference type="ARBA" id="ARBA00022475"/>
    </source>
</evidence>
<dbReference type="Proteomes" id="UP000253951">
    <property type="component" value="Chromosome"/>
</dbReference>
<feature type="transmembrane region" description="Helical" evidence="6">
    <location>
        <begin position="337"/>
        <end position="358"/>
    </location>
</feature>
<dbReference type="GO" id="GO:0005886">
    <property type="term" value="C:plasma membrane"/>
    <property type="evidence" value="ECO:0007669"/>
    <property type="project" value="UniProtKB-SubCell"/>
</dbReference>
<keyword evidence="3 6" id="KW-0812">Transmembrane</keyword>
<feature type="transmembrane region" description="Helical" evidence="6">
    <location>
        <begin position="183"/>
        <end position="199"/>
    </location>
</feature>
<feature type="transmembrane region" description="Helical" evidence="6">
    <location>
        <begin position="363"/>
        <end position="384"/>
    </location>
</feature>
<accession>A0A345H8G6</accession>
<name>A0A345H8G6_9FLAO</name>
<dbReference type="PANTHER" id="PTHR30250">
    <property type="entry name" value="PST FAMILY PREDICTED COLANIC ACID TRANSPORTER"/>
    <property type="match status" value="1"/>
</dbReference>
<comment type="subcellular location">
    <subcellularLocation>
        <location evidence="1">Cell membrane</location>
        <topology evidence="1">Multi-pass membrane protein</topology>
    </subcellularLocation>
</comment>
<feature type="transmembrane region" description="Helical" evidence="6">
    <location>
        <begin position="161"/>
        <end position="177"/>
    </location>
</feature>
<evidence type="ECO:0000256" key="5">
    <source>
        <dbReference type="ARBA" id="ARBA00023136"/>
    </source>
</evidence>
<evidence type="ECO:0000313" key="7">
    <source>
        <dbReference type="EMBL" id="AXG72876.1"/>
    </source>
</evidence>
<feature type="transmembrane region" description="Helical" evidence="6">
    <location>
        <begin position="390"/>
        <end position="411"/>
    </location>
</feature>
<evidence type="ECO:0000256" key="1">
    <source>
        <dbReference type="ARBA" id="ARBA00004651"/>
    </source>
</evidence>
<dbReference type="GO" id="GO:0016853">
    <property type="term" value="F:isomerase activity"/>
    <property type="evidence" value="ECO:0007669"/>
    <property type="project" value="UniProtKB-KW"/>
</dbReference>
<dbReference type="OrthoDB" id="105016at2"/>
<keyword evidence="2" id="KW-1003">Cell membrane</keyword>
<evidence type="ECO:0000256" key="6">
    <source>
        <dbReference type="SAM" id="Phobius"/>
    </source>
</evidence>
<feature type="transmembrane region" description="Helical" evidence="6">
    <location>
        <begin position="220"/>
        <end position="237"/>
    </location>
</feature>
<gene>
    <name evidence="7" type="ORF">DVK85_00965</name>
</gene>